<reference evidence="1" key="1">
    <citation type="journal article" date="2023" name="G3 (Bethesda)">
        <title>A reference genome for the long-term kleptoplast-retaining sea slug Elysia crispata morphotype clarki.</title>
        <authorList>
            <person name="Eastman K.E."/>
            <person name="Pendleton A.L."/>
            <person name="Shaikh M.A."/>
            <person name="Suttiyut T."/>
            <person name="Ogas R."/>
            <person name="Tomko P."/>
            <person name="Gavelis G."/>
            <person name="Widhalm J.R."/>
            <person name="Wisecaver J.H."/>
        </authorList>
    </citation>
    <scope>NUCLEOTIDE SEQUENCE</scope>
    <source>
        <strain evidence="1">ECLA1</strain>
    </source>
</reference>
<keyword evidence="2" id="KW-1185">Reference proteome</keyword>
<protein>
    <submittedName>
        <fullName evidence="1">Uncharacterized protein</fullName>
    </submittedName>
</protein>
<evidence type="ECO:0000313" key="1">
    <source>
        <dbReference type="EMBL" id="KAK3800294.1"/>
    </source>
</evidence>
<feature type="non-terminal residue" evidence="1">
    <location>
        <position position="1"/>
    </location>
</feature>
<dbReference type="AlphaFoldDB" id="A0AAE1EAC8"/>
<proteinExistence type="predicted"/>
<organism evidence="1 2">
    <name type="scientific">Elysia crispata</name>
    <name type="common">lettuce slug</name>
    <dbReference type="NCBI Taxonomy" id="231223"/>
    <lineage>
        <taxon>Eukaryota</taxon>
        <taxon>Metazoa</taxon>
        <taxon>Spiralia</taxon>
        <taxon>Lophotrochozoa</taxon>
        <taxon>Mollusca</taxon>
        <taxon>Gastropoda</taxon>
        <taxon>Heterobranchia</taxon>
        <taxon>Euthyneura</taxon>
        <taxon>Panpulmonata</taxon>
        <taxon>Sacoglossa</taxon>
        <taxon>Placobranchoidea</taxon>
        <taxon>Plakobranchidae</taxon>
        <taxon>Elysia</taxon>
    </lineage>
</organism>
<gene>
    <name evidence="1" type="ORF">RRG08_062491</name>
</gene>
<dbReference type="Proteomes" id="UP001283361">
    <property type="component" value="Unassembled WGS sequence"/>
</dbReference>
<comment type="caution">
    <text evidence="1">The sequence shown here is derived from an EMBL/GenBank/DDBJ whole genome shotgun (WGS) entry which is preliminary data.</text>
</comment>
<accession>A0AAE1EAC8</accession>
<name>A0AAE1EAC8_9GAST</name>
<dbReference type="EMBL" id="JAWDGP010000464">
    <property type="protein sequence ID" value="KAK3800294.1"/>
    <property type="molecule type" value="Genomic_DNA"/>
</dbReference>
<sequence>CLEKRGYRHSGRDGGKESGGIYQAIVDVEMLVPKQFSNSKADNCVKHRLRTCQSEYQNHVENVVDLRGEEPKSAKKRICRKADNETVLNTKNISVNTSS</sequence>
<evidence type="ECO:0000313" key="2">
    <source>
        <dbReference type="Proteomes" id="UP001283361"/>
    </source>
</evidence>